<evidence type="ECO:0000313" key="3">
    <source>
        <dbReference type="Proteomes" id="UP000184383"/>
    </source>
</evidence>
<protein>
    <recommendedName>
        <fullName evidence="1">RelA/SpoT domain-containing protein</fullName>
    </recommendedName>
</protein>
<proteinExistence type="predicted"/>
<dbReference type="PANTHER" id="PTHR41773:SF1">
    <property type="entry name" value="RELA_SPOT DOMAIN-CONTAINING PROTEIN"/>
    <property type="match status" value="1"/>
</dbReference>
<organism evidence="2 3">
    <name type="scientific">Aspergillus wentii DTO 134E9</name>
    <dbReference type="NCBI Taxonomy" id="1073089"/>
    <lineage>
        <taxon>Eukaryota</taxon>
        <taxon>Fungi</taxon>
        <taxon>Dikarya</taxon>
        <taxon>Ascomycota</taxon>
        <taxon>Pezizomycotina</taxon>
        <taxon>Eurotiomycetes</taxon>
        <taxon>Eurotiomycetidae</taxon>
        <taxon>Eurotiales</taxon>
        <taxon>Aspergillaceae</taxon>
        <taxon>Aspergillus</taxon>
        <taxon>Aspergillus subgen. Cremei</taxon>
    </lineage>
</organism>
<accession>A0A1L9S2V9</accession>
<dbReference type="Pfam" id="PF04607">
    <property type="entry name" value="RelA_SpoT"/>
    <property type="match status" value="1"/>
</dbReference>
<dbReference type="EMBL" id="KV878209">
    <property type="protein sequence ID" value="OJJ41494.1"/>
    <property type="molecule type" value="Genomic_DNA"/>
</dbReference>
<dbReference type="SUPFAM" id="SSF81301">
    <property type="entry name" value="Nucleotidyltransferase"/>
    <property type="match status" value="1"/>
</dbReference>
<dbReference type="Gene3D" id="3.30.460.10">
    <property type="entry name" value="Beta Polymerase, domain 2"/>
    <property type="match status" value="1"/>
</dbReference>
<evidence type="ECO:0000313" key="2">
    <source>
        <dbReference type="EMBL" id="OJJ41494.1"/>
    </source>
</evidence>
<dbReference type="VEuPathDB" id="FungiDB:ASPWEDRAFT_64736"/>
<feature type="domain" description="RelA/SpoT" evidence="1">
    <location>
        <begin position="51"/>
        <end position="204"/>
    </location>
</feature>
<dbReference type="AlphaFoldDB" id="A0A1L9S2V9"/>
<sequence>MANQADQVRLIDAFVEEYYETWYMYDRAAAIARSQCIKALDSQGIRQITTYRAKSPERLREKLLQRLQRRPGGYPDRKSIKTDIVDLAGVRIAVYFPDDRHKVQNLIRRLFHVNDEIRFPREEDSAVIHEYQREFQGYRADHYRVQLRREQLSEVSEIPHGPCSGAPPVDALIHVPIEVQVASVLMHAWSEVNHDLGYKAIDGEPSQNELQILDGINGLVNVSELFLRQLQNAGELRVSYLKQTFTNHYELGAFLQKNLAEIGAFAVGPMDILFIVIQSVALDSPKALRPFVQSWMKKSAQPGEAADVLGFLNHIFTGHMPTGETEVSNWRRIQNMVRDAKLTGDYGRRRAILLEAVKVHDALAQRAGRPKLWQFNGSSPSPDRAYWLYWSVINSKDYPEAGVANMDQAVDELWKWFEGSSDMKKRLSLAIASVQQSSVGDEIMRSRRLSIF</sequence>
<dbReference type="SMART" id="SM00954">
    <property type="entry name" value="RelA_SpoT"/>
    <property type="match status" value="1"/>
</dbReference>
<dbReference type="CDD" id="cd05399">
    <property type="entry name" value="NT_Rel-Spo_like"/>
    <property type="match status" value="1"/>
</dbReference>
<dbReference type="OrthoDB" id="4719016at2759"/>
<dbReference type="Proteomes" id="UP000184383">
    <property type="component" value="Unassembled WGS sequence"/>
</dbReference>
<reference evidence="3" key="1">
    <citation type="journal article" date="2017" name="Genome Biol.">
        <title>Comparative genomics reveals high biological diversity and specific adaptations in the industrially and medically important fungal genus Aspergillus.</title>
        <authorList>
            <person name="de Vries R.P."/>
            <person name="Riley R."/>
            <person name="Wiebenga A."/>
            <person name="Aguilar-Osorio G."/>
            <person name="Amillis S."/>
            <person name="Uchima C.A."/>
            <person name="Anderluh G."/>
            <person name="Asadollahi M."/>
            <person name="Askin M."/>
            <person name="Barry K."/>
            <person name="Battaglia E."/>
            <person name="Bayram O."/>
            <person name="Benocci T."/>
            <person name="Braus-Stromeyer S.A."/>
            <person name="Caldana C."/>
            <person name="Canovas D."/>
            <person name="Cerqueira G.C."/>
            <person name="Chen F."/>
            <person name="Chen W."/>
            <person name="Choi C."/>
            <person name="Clum A."/>
            <person name="Dos Santos R.A."/>
            <person name="Damasio A.R."/>
            <person name="Diallinas G."/>
            <person name="Emri T."/>
            <person name="Fekete E."/>
            <person name="Flipphi M."/>
            <person name="Freyberg S."/>
            <person name="Gallo A."/>
            <person name="Gournas C."/>
            <person name="Habgood R."/>
            <person name="Hainaut M."/>
            <person name="Harispe M.L."/>
            <person name="Henrissat B."/>
            <person name="Hilden K.S."/>
            <person name="Hope R."/>
            <person name="Hossain A."/>
            <person name="Karabika E."/>
            <person name="Karaffa L."/>
            <person name="Karanyi Z."/>
            <person name="Krasevec N."/>
            <person name="Kuo A."/>
            <person name="Kusch H."/>
            <person name="LaButti K."/>
            <person name="Lagendijk E.L."/>
            <person name="Lapidus A."/>
            <person name="Levasseur A."/>
            <person name="Lindquist E."/>
            <person name="Lipzen A."/>
            <person name="Logrieco A.F."/>
            <person name="MacCabe A."/>
            <person name="Maekelae M.R."/>
            <person name="Malavazi I."/>
            <person name="Melin P."/>
            <person name="Meyer V."/>
            <person name="Mielnichuk N."/>
            <person name="Miskei M."/>
            <person name="Molnar A.P."/>
            <person name="Mule G."/>
            <person name="Ngan C.Y."/>
            <person name="Orejas M."/>
            <person name="Orosz E."/>
            <person name="Ouedraogo J.P."/>
            <person name="Overkamp K.M."/>
            <person name="Park H.-S."/>
            <person name="Perrone G."/>
            <person name="Piumi F."/>
            <person name="Punt P.J."/>
            <person name="Ram A.F."/>
            <person name="Ramon A."/>
            <person name="Rauscher S."/>
            <person name="Record E."/>
            <person name="Riano-Pachon D.M."/>
            <person name="Robert V."/>
            <person name="Roehrig J."/>
            <person name="Ruller R."/>
            <person name="Salamov A."/>
            <person name="Salih N.S."/>
            <person name="Samson R.A."/>
            <person name="Sandor E."/>
            <person name="Sanguinetti M."/>
            <person name="Schuetze T."/>
            <person name="Sepcic K."/>
            <person name="Shelest E."/>
            <person name="Sherlock G."/>
            <person name="Sophianopoulou V."/>
            <person name="Squina F.M."/>
            <person name="Sun H."/>
            <person name="Susca A."/>
            <person name="Todd R.B."/>
            <person name="Tsang A."/>
            <person name="Unkles S.E."/>
            <person name="van de Wiele N."/>
            <person name="van Rossen-Uffink D."/>
            <person name="Oliveira J.V."/>
            <person name="Vesth T.C."/>
            <person name="Visser J."/>
            <person name="Yu J.-H."/>
            <person name="Zhou M."/>
            <person name="Andersen M.R."/>
            <person name="Archer D.B."/>
            <person name="Baker S.E."/>
            <person name="Benoit I."/>
            <person name="Brakhage A.A."/>
            <person name="Braus G.H."/>
            <person name="Fischer R."/>
            <person name="Frisvad J.C."/>
            <person name="Goldman G.H."/>
            <person name="Houbraken J."/>
            <person name="Oakley B."/>
            <person name="Pocsi I."/>
            <person name="Scazzocchio C."/>
            <person name="Seiboth B."/>
            <person name="vanKuyk P.A."/>
            <person name="Wortman J."/>
            <person name="Dyer P.S."/>
            <person name="Grigoriev I.V."/>
        </authorList>
    </citation>
    <scope>NUCLEOTIDE SEQUENCE [LARGE SCALE GENOMIC DNA]</scope>
    <source>
        <strain evidence="3">DTO 134E9</strain>
    </source>
</reference>
<evidence type="ECO:0000259" key="1">
    <source>
        <dbReference type="SMART" id="SM00954"/>
    </source>
</evidence>
<dbReference type="GeneID" id="63754610"/>
<name>A0A1L9S2V9_ASPWE</name>
<gene>
    <name evidence="2" type="ORF">ASPWEDRAFT_64736</name>
</gene>
<dbReference type="InterPro" id="IPR007685">
    <property type="entry name" value="RelA_SpoT"/>
</dbReference>
<dbReference type="PANTHER" id="PTHR41773">
    <property type="entry name" value="GTP PYROPHOSPHATASE-RELATED"/>
    <property type="match status" value="1"/>
</dbReference>
<keyword evidence="3" id="KW-1185">Reference proteome</keyword>
<dbReference type="InterPro" id="IPR043519">
    <property type="entry name" value="NT_sf"/>
</dbReference>
<dbReference type="RefSeq" id="XP_040695170.1">
    <property type="nucleotide sequence ID" value="XM_040838762.1"/>
</dbReference>
<dbReference type="GO" id="GO:0015969">
    <property type="term" value="P:guanosine tetraphosphate metabolic process"/>
    <property type="evidence" value="ECO:0007669"/>
    <property type="project" value="InterPro"/>
</dbReference>
<dbReference type="STRING" id="1073089.A0A1L9S2V9"/>